<proteinExistence type="inferred from homology"/>
<sequence>MRFAQTTGVDHRSLALPLSRYPRLNSFTEANDAYLQVAVDLGEQAIRSALDEAGVEPDEVDTIVMVSSTGIAVPTIDARLMSRIGLRPNIKRVPLFGLGCVAGAAGMARVHDYLHGYPGDVAVLLSVELCSLTLQRDDTSIPALIGVSLFGDGAAAVVATGSDRIPLGPERNRAPRVLATRSRVIPETVDVMGWNVGSSGFQLVMSRDVPKMAEVHLRDEVDAFLADHGLSLADISAWVCHPGGPKVLDSIEEALDLPPEALAHSRNSMRDNGNISSASVLDVLRRTVAEPPPEGAFGIMLAMGPGFSFELLLLQW</sequence>
<dbReference type="STRING" id="1783.BST44_11995"/>
<dbReference type="InterPro" id="IPR012328">
    <property type="entry name" value="Chalcone/stilbene_synt_C"/>
</dbReference>
<dbReference type="PANTHER" id="PTHR11877">
    <property type="entry name" value="HYDROXYMETHYLGLUTARYL-COA SYNTHASE"/>
    <property type="match status" value="1"/>
</dbReference>
<dbReference type="Gene3D" id="3.40.47.10">
    <property type="match status" value="2"/>
</dbReference>
<dbReference type="EMBL" id="MVIJ01000015">
    <property type="protein sequence ID" value="ORB73945.1"/>
    <property type="molecule type" value="Genomic_DNA"/>
</dbReference>
<evidence type="ECO:0000256" key="2">
    <source>
        <dbReference type="ARBA" id="ARBA00005531"/>
    </source>
</evidence>
<dbReference type="GO" id="GO:0016747">
    <property type="term" value="F:acyltransferase activity, transferring groups other than amino-acyl groups"/>
    <property type="evidence" value="ECO:0007669"/>
    <property type="project" value="InterPro"/>
</dbReference>
<comment type="pathway">
    <text evidence="1">Lipid metabolism; fatty acid biosynthesis.</text>
</comment>
<comment type="caution">
    <text evidence="9">The sequence shown here is derived from an EMBL/GenBank/DDBJ whole genome shotgun (WGS) entry which is preliminary data.</text>
</comment>
<dbReference type="PANTHER" id="PTHR11877:SF99">
    <property type="entry name" value="1,3,6,8-TETRAHYDROXYNAPHTHALENE SYNTHASE"/>
    <property type="match status" value="1"/>
</dbReference>
<evidence type="ECO:0000259" key="7">
    <source>
        <dbReference type="Pfam" id="PF00195"/>
    </source>
</evidence>
<dbReference type="GO" id="GO:0030639">
    <property type="term" value="P:polyketide biosynthetic process"/>
    <property type="evidence" value="ECO:0007669"/>
    <property type="project" value="TreeGrafter"/>
</dbReference>
<keyword evidence="5" id="KW-0276">Fatty acid metabolism</keyword>
<evidence type="ECO:0000256" key="4">
    <source>
        <dbReference type="ARBA" id="ARBA00022679"/>
    </source>
</evidence>
<feature type="domain" description="Chalcone/stilbene synthase C-terminal" evidence="8">
    <location>
        <begin position="182"/>
        <end position="315"/>
    </location>
</feature>
<dbReference type="OrthoDB" id="9786288at2"/>
<dbReference type="UniPathway" id="UPA00094"/>
<evidence type="ECO:0000256" key="3">
    <source>
        <dbReference type="ARBA" id="ARBA00011738"/>
    </source>
</evidence>
<reference evidence="9 10" key="1">
    <citation type="submission" date="2017-02" db="EMBL/GenBank/DDBJ databases">
        <title>The new phylogeny of genus Mycobacterium.</title>
        <authorList>
            <person name="Tortoli E."/>
            <person name="Trovato A."/>
            <person name="Cirillo D.M."/>
        </authorList>
    </citation>
    <scope>NUCLEOTIDE SEQUENCE [LARGE SCALE GENOMIC DNA]</scope>
    <source>
        <strain evidence="9 10">DSM 43992</strain>
    </source>
</reference>
<dbReference type="Pfam" id="PF02797">
    <property type="entry name" value="Chal_sti_synt_C"/>
    <property type="match status" value="1"/>
</dbReference>
<evidence type="ECO:0000259" key="8">
    <source>
        <dbReference type="Pfam" id="PF02797"/>
    </source>
</evidence>
<keyword evidence="4" id="KW-0808">Transferase</keyword>
<feature type="domain" description="Chalcone/stilbene synthase N-terminal" evidence="7">
    <location>
        <begin position="30"/>
        <end position="159"/>
    </location>
</feature>
<dbReference type="SUPFAM" id="SSF53901">
    <property type="entry name" value="Thiolase-like"/>
    <property type="match status" value="1"/>
</dbReference>
<evidence type="ECO:0000313" key="9">
    <source>
        <dbReference type="EMBL" id="ORB73945.1"/>
    </source>
</evidence>
<protein>
    <submittedName>
        <fullName evidence="9">Type III polyketide synthase</fullName>
    </submittedName>
</protein>
<accession>A0A1X0KFE1</accession>
<gene>
    <name evidence="9" type="ORF">BST44_11995</name>
</gene>
<name>A0A1X0KFE1_MYCSC</name>
<comment type="similarity">
    <text evidence="2">Belongs to the thiolase-like superfamily. Chalcone/stilbene synthases family.</text>
</comment>
<evidence type="ECO:0000256" key="1">
    <source>
        <dbReference type="ARBA" id="ARBA00005194"/>
    </source>
</evidence>
<dbReference type="InterPro" id="IPR016039">
    <property type="entry name" value="Thiolase-like"/>
</dbReference>
<organism evidence="9 10">
    <name type="scientific">Mycobacterium scrofulaceum</name>
    <dbReference type="NCBI Taxonomy" id="1783"/>
    <lineage>
        <taxon>Bacteria</taxon>
        <taxon>Bacillati</taxon>
        <taxon>Actinomycetota</taxon>
        <taxon>Actinomycetes</taxon>
        <taxon>Mycobacteriales</taxon>
        <taxon>Mycobacteriaceae</taxon>
        <taxon>Mycobacterium</taxon>
    </lineage>
</organism>
<keyword evidence="5" id="KW-0443">Lipid metabolism</keyword>
<dbReference type="InterPro" id="IPR001099">
    <property type="entry name" value="Chalcone/stilbene_synt_N"/>
</dbReference>
<evidence type="ECO:0000256" key="5">
    <source>
        <dbReference type="ARBA" id="ARBA00022832"/>
    </source>
</evidence>
<keyword evidence="6" id="KW-0012">Acyltransferase</keyword>
<dbReference type="AlphaFoldDB" id="A0A1X0KFE1"/>
<comment type="subunit">
    <text evidence="3">Homodimer.</text>
</comment>
<dbReference type="CDD" id="cd00831">
    <property type="entry name" value="CHS_like"/>
    <property type="match status" value="1"/>
</dbReference>
<evidence type="ECO:0000256" key="6">
    <source>
        <dbReference type="ARBA" id="ARBA00023315"/>
    </source>
</evidence>
<dbReference type="Proteomes" id="UP000192601">
    <property type="component" value="Unassembled WGS sequence"/>
</dbReference>
<evidence type="ECO:0000313" key="10">
    <source>
        <dbReference type="Proteomes" id="UP000192601"/>
    </source>
</evidence>
<keyword evidence="10" id="KW-1185">Reference proteome</keyword>
<dbReference type="InterPro" id="IPR011141">
    <property type="entry name" value="Polyketide_synthase_type-III"/>
</dbReference>
<dbReference type="GO" id="GO:0006633">
    <property type="term" value="P:fatty acid biosynthetic process"/>
    <property type="evidence" value="ECO:0007669"/>
    <property type="project" value="UniProtKB-UniPathway"/>
</dbReference>
<dbReference type="Pfam" id="PF00195">
    <property type="entry name" value="Chal_sti_synt_N"/>
    <property type="match status" value="1"/>
</dbReference>